<accession>A0A9W6IN26</accession>
<dbReference type="Pfam" id="PF00856">
    <property type="entry name" value="SET"/>
    <property type="match status" value="1"/>
</dbReference>
<dbReference type="PROSITE" id="PS50280">
    <property type="entry name" value="SET"/>
    <property type="match status" value="1"/>
</dbReference>
<dbReference type="InterPro" id="IPR001214">
    <property type="entry name" value="SET_dom"/>
</dbReference>
<evidence type="ECO:0000259" key="1">
    <source>
        <dbReference type="PROSITE" id="PS50280"/>
    </source>
</evidence>
<proteinExistence type="predicted"/>
<dbReference type="InterPro" id="IPR046341">
    <property type="entry name" value="SET_dom_sf"/>
</dbReference>
<evidence type="ECO:0000313" key="2">
    <source>
        <dbReference type="EMBL" id="GLK52190.1"/>
    </source>
</evidence>
<reference evidence="2" key="1">
    <citation type="journal article" date="2014" name="Int. J. Syst. Evol. Microbiol.">
        <title>Complete genome sequence of Corynebacterium casei LMG S-19264T (=DSM 44701T), isolated from a smear-ripened cheese.</title>
        <authorList>
            <consortium name="US DOE Joint Genome Institute (JGI-PGF)"/>
            <person name="Walter F."/>
            <person name="Albersmeier A."/>
            <person name="Kalinowski J."/>
            <person name="Ruckert C."/>
        </authorList>
    </citation>
    <scope>NUCLEOTIDE SEQUENCE</scope>
    <source>
        <strain evidence="2">VKM B-1513</strain>
    </source>
</reference>
<dbReference type="EMBL" id="BSFE01000004">
    <property type="protein sequence ID" value="GLK52190.1"/>
    <property type="molecule type" value="Genomic_DNA"/>
</dbReference>
<comment type="caution">
    <text evidence="2">The sequence shown here is derived from an EMBL/GenBank/DDBJ whole genome shotgun (WGS) entry which is preliminary data.</text>
</comment>
<dbReference type="SMART" id="SM00317">
    <property type="entry name" value="SET"/>
    <property type="match status" value="1"/>
</dbReference>
<keyword evidence="3" id="KW-1185">Reference proteome</keyword>
<reference evidence="2" key="2">
    <citation type="submission" date="2023-01" db="EMBL/GenBank/DDBJ databases">
        <authorList>
            <person name="Sun Q."/>
            <person name="Evtushenko L."/>
        </authorList>
    </citation>
    <scope>NUCLEOTIDE SEQUENCE</scope>
    <source>
        <strain evidence="2">VKM B-1513</strain>
    </source>
</reference>
<dbReference type="PANTHER" id="PTHR12350:SF19">
    <property type="entry name" value="SET DOMAIN-CONTAINING PROTEIN"/>
    <property type="match status" value="1"/>
</dbReference>
<dbReference type="InterPro" id="IPR053201">
    <property type="entry name" value="Flavunoidine_N-MTase"/>
</dbReference>
<gene>
    <name evidence="2" type="ORF">GCM10017621_16980</name>
</gene>
<dbReference type="AlphaFoldDB" id="A0A9W6IN26"/>
<dbReference type="PANTHER" id="PTHR12350">
    <property type="entry name" value="HISTONE-LYSINE N-METHYLTRANSFERASE-RELATED"/>
    <property type="match status" value="1"/>
</dbReference>
<name>A0A9W6IN26_9PROT</name>
<dbReference type="Proteomes" id="UP001143486">
    <property type="component" value="Unassembled WGS sequence"/>
</dbReference>
<dbReference type="SUPFAM" id="SSF82199">
    <property type="entry name" value="SET domain"/>
    <property type="match status" value="1"/>
</dbReference>
<dbReference type="Gene3D" id="2.170.270.10">
    <property type="entry name" value="SET domain"/>
    <property type="match status" value="1"/>
</dbReference>
<sequence>MLGFFVDAGGKRRFDRFHLLAHGDRWDGEILRLTPGRSDAVPIAVTGRVNGAELELDLDRRDRRPAEALRVRAETPDIDAGYIGTLDMQQPGDVRTRTAYVLEEAPAVRLDPSPTHGWGTVAVAPLARGAEVLPIRGPFSAVQTPYSFRTSDGRHVEPTGYGHFVNHACEPSCEIVYRPDGRPVLVARRDLPAGTEITFDYTATEGKLANSFACLCPADAHKI</sequence>
<feature type="domain" description="SET" evidence="1">
    <location>
        <begin position="106"/>
        <end position="202"/>
    </location>
</feature>
<dbReference type="CDD" id="cd08161">
    <property type="entry name" value="SET"/>
    <property type="match status" value="1"/>
</dbReference>
<protein>
    <recommendedName>
        <fullName evidence="1">SET domain-containing protein</fullName>
    </recommendedName>
</protein>
<organism evidence="2 3">
    <name type="scientific">Maricaulis virginensis</name>
    <dbReference type="NCBI Taxonomy" id="144022"/>
    <lineage>
        <taxon>Bacteria</taxon>
        <taxon>Pseudomonadati</taxon>
        <taxon>Pseudomonadota</taxon>
        <taxon>Alphaproteobacteria</taxon>
        <taxon>Maricaulales</taxon>
        <taxon>Maricaulaceae</taxon>
        <taxon>Maricaulis</taxon>
    </lineage>
</organism>
<evidence type="ECO:0000313" key="3">
    <source>
        <dbReference type="Proteomes" id="UP001143486"/>
    </source>
</evidence>